<dbReference type="GeneID" id="6753949"/>
<sequence>KQWSTTTYRYAKQIINERIGRGTRTFDAQLEGQIQGLRDTQFKYTSLLRLIKQYIIQFRAVLITQASMGDTFADLAIRSVDLESEFTSNAKTQKAILENGETMMAAMNFVVSSLTTLCDKTMADTLETVKVYENARIEYDAIRNEVESYPETNQSPRAIALRHEFGSAKEKFEKLRNDVSVKLKFLEENKAKVMHKQLVLFHDAFCAYFSGNQEALQTIVRDFHLKLTTQKSTKKPSFLE</sequence>
<evidence type="ECO:0000313" key="3">
    <source>
        <dbReference type="Proteomes" id="UP000009022"/>
    </source>
</evidence>
<dbReference type="Proteomes" id="UP000009022">
    <property type="component" value="Unassembled WGS sequence"/>
</dbReference>
<keyword evidence="3" id="KW-1185">Reference proteome</keyword>
<dbReference type="Gene3D" id="1.20.1270.60">
    <property type="entry name" value="Arfaptin homology (AH) domain/BAR domain"/>
    <property type="match status" value="1"/>
</dbReference>
<reference evidence="2 3" key="1">
    <citation type="journal article" date="2008" name="Nature">
        <title>The Trichoplax genome and the nature of placozoans.</title>
        <authorList>
            <person name="Srivastava M."/>
            <person name="Begovic E."/>
            <person name="Chapman J."/>
            <person name="Putnam N.H."/>
            <person name="Hellsten U."/>
            <person name="Kawashima T."/>
            <person name="Kuo A."/>
            <person name="Mitros T."/>
            <person name="Salamov A."/>
            <person name="Carpenter M.L."/>
            <person name="Signorovitch A.Y."/>
            <person name="Moreno M.A."/>
            <person name="Kamm K."/>
            <person name="Grimwood J."/>
            <person name="Schmutz J."/>
            <person name="Shapiro H."/>
            <person name="Grigoriev I.V."/>
            <person name="Buss L.W."/>
            <person name="Schierwater B."/>
            <person name="Dellaporta S.L."/>
            <person name="Rokhsar D.S."/>
        </authorList>
    </citation>
    <scope>NUCLEOTIDE SEQUENCE [LARGE SCALE GENOMIC DNA]</scope>
    <source>
        <strain evidence="2 3">Grell-BS-1999</strain>
    </source>
</reference>
<dbReference type="RefSeq" id="XP_002112284.1">
    <property type="nucleotide sequence ID" value="XM_002112248.1"/>
</dbReference>
<name>B3RXC6_TRIAD</name>
<dbReference type="SMART" id="SM01015">
    <property type="entry name" value="Arfaptin"/>
    <property type="match status" value="1"/>
</dbReference>
<dbReference type="CTD" id="6753949"/>
<dbReference type="InterPro" id="IPR030798">
    <property type="entry name" value="Arfaptin_fam"/>
</dbReference>
<dbReference type="eggNOG" id="KOG3876">
    <property type="taxonomic scope" value="Eukaryota"/>
</dbReference>
<dbReference type="PANTHER" id="PTHR12141:SF5">
    <property type="entry name" value="ARFAPTIN"/>
    <property type="match status" value="1"/>
</dbReference>
<evidence type="ECO:0000313" key="2">
    <source>
        <dbReference type="EMBL" id="EDV24394.1"/>
    </source>
</evidence>
<feature type="non-terminal residue" evidence="2">
    <location>
        <position position="240"/>
    </location>
</feature>
<proteinExistence type="predicted"/>
<evidence type="ECO:0000259" key="1">
    <source>
        <dbReference type="PROSITE" id="PS50870"/>
    </source>
</evidence>
<dbReference type="Pfam" id="PF06456">
    <property type="entry name" value="Arfaptin"/>
    <property type="match status" value="1"/>
</dbReference>
<dbReference type="STRING" id="10228.B3RXC6"/>
<dbReference type="GO" id="GO:0006886">
    <property type="term" value="P:intracellular protein transport"/>
    <property type="evidence" value="ECO:0000318"/>
    <property type="project" value="GO_Central"/>
</dbReference>
<dbReference type="InterPro" id="IPR027267">
    <property type="entry name" value="AH/BAR_dom_sf"/>
</dbReference>
<dbReference type="GO" id="GO:0019904">
    <property type="term" value="F:protein domain specific binding"/>
    <property type="evidence" value="ECO:0007669"/>
    <property type="project" value="InterPro"/>
</dbReference>
<dbReference type="GO" id="GO:0005543">
    <property type="term" value="F:phospholipid binding"/>
    <property type="evidence" value="ECO:0000318"/>
    <property type="project" value="GO_Central"/>
</dbReference>
<accession>B3RXC6</accession>
<dbReference type="FunFam" id="1.20.1270.60:FF:000085">
    <property type="entry name" value="Predicted protein"/>
    <property type="match status" value="1"/>
</dbReference>
<protein>
    <recommendedName>
        <fullName evidence="1">AH domain-containing protein</fullName>
    </recommendedName>
</protein>
<dbReference type="GO" id="GO:0032588">
    <property type="term" value="C:trans-Golgi network membrane"/>
    <property type="evidence" value="ECO:0000318"/>
    <property type="project" value="GO_Central"/>
</dbReference>
<dbReference type="KEGG" id="tad:TRIADDRAFT_15005"/>
<organism evidence="2 3">
    <name type="scientific">Trichoplax adhaerens</name>
    <name type="common">Trichoplax reptans</name>
    <dbReference type="NCBI Taxonomy" id="10228"/>
    <lineage>
        <taxon>Eukaryota</taxon>
        <taxon>Metazoa</taxon>
        <taxon>Placozoa</taxon>
        <taxon>Uniplacotomia</taxon>
        <taxon>Trichoplacea</taxon>
        <taxon>Trichoplacidae</taxon>
        <taxon>Trichoplax</taxon>
    </lineage>
</organism>
<dbReference type="EMBL" id="DS985245">
    <property type="protein sequence ID" value="EDV24394.1"/>
    <property type="molecule type" value="Genomic_DNA"/>
</dbReference>
<gene>
    <name evidence="2" type="ORF">TRIADDRAFT_15005</name>
</gene>
<dbReference type="OrthoDB" id="9994780at2759"/>
<dbReference type="CDD" id="cd07660">
    <property type="entry name" value="BAR_Arfaptin"/>
    <property type="match status" value="1"/>
</dbReference>
<dbReference type="PANTHER" id="PTHR12141">
    <property type="entry name" value="ARFAPTIN-RELATED"/>
    <property type="match status" value="1"/>
</dbReference>
<dbReference type="GO" id="GO:0034315">
    <property type="term" value="P:regulation of Arp2/3 complex-mediated actin nucleation"/>
    <property type="evidence" value="ECO:0000318"/>
    <property type="project" value="GO_Central"/>
</dbReference>
<dbReference type="FunCoup" id="B3RXC6">
    <property type="interactions" value="2347"/>
</dbReference>
<dbReference type="AlphaFoldDB" id="B3RXC6"/>
<dbReference type="SUPFAM" id="SSF103657">
    <property type="entry name" value="BAR/IMD domain-like"/>
    <property type="match status" value="1"/>
</dbReference>
<feature type="non-terminal residue" evidence="2">
    <location>
        <position position="1"/>
    </location>
</feature>
<dbReference type="OMA" id="HRRHYER"/>
<feature type="domain" description="AH" evidence="1">
    <location>
        <begin position="25"/>
        <end position="221"/>
    </location>
</feature>
<dbReference type="PROSITE" id="PS50870">
    <property type="entry name" value="AH"/>
    <property type="match status" value="1"/>
</dbReference>
<dbReference type="HOGENOM" id="CLU_047975_3_0_1"/>
<dbReference type="InParanoid" id="B3RXC6"/>
<dbReference type="InterPro" id="IPR010504">
    <property type="entry name" value="AH_dom"/>
</dbReference>
<dbReference type="PhylomeDB" id="B3RXC6"/>